<dbReference type="Pfam" id="PF01261">
    <property type="entry name" value="AP_endonuc_2"/>
    <property type="match status" value="1"/>
</dbReference>
<proteinExistence type="predicted"/>
<dbReference type="PANTHER" id="PTHR12110">
    <property type="entry name" value="HYDROXYPYRUVATE ISOMERASE"/>
    <property type="match status" value="1"/>
</dbReference>
<evidence type="ECO:0000313" key="2">
    <source>
        <dbReference type="EMBL" id="MFC2969502.1"/>
    </source>
</evidence>
<gene>
    <name evidence="2" type="ORF">ACFOES_15480</name>
</gene>
<dbReference type="PANTHER" id="PTHR12110:SF53">
    <property type="entry name" value="BLR5974 PROTEIN"/>
    <property type="match status" value="1"/>
</dbReference>
<dbReference type="Gene3D" id="3.20.20.150">
    <property type="entry name" value="Divalent-metal-dependent TIM barrel enzymes"/>
    <property type="match status" value="1"/>
</dbReference>
<dbReference type="Proteomes" id="UP001595443">
    <property type="component" value="Unassembled WGS sequence"/>
</dbReference>
<protein>
    <submittedName>
        <fullName evidence="2">Sugar phosphate isomerase/epimerase family protein</fullName>
    </submittedName>
</protein>
<comment type="caution">
    <text evidence="2">The sequence shown here is derived from an EMBL/GenBank/DDBJ whole genome shotgun (WGS) entry which is preliminary data.</text>
</comment>
<dbReference type="GO" id="GO:0016853">
    <property type="term" value="F:isomerase activity"/>
    <property type="evidence" value="ECO:0007669"/>
    <property type="project" value="UniProtKB-KW"/>
</dbReference>
<name>A0ABV7AKG9_9RHOB</name>
<feature type="domain" description="Xylose isomerase-like TIM barrel" evidence="1">
    <location>
        <begin position="45"/>
        <end position="266"/>
    </location>
</feature>
<keyword evidence="2" id="KW-0413">Isomerase</keyword>
<dbReference type="InterPro" id="IPR036237">
    <property type="entry name" value="Xyl_isomerase-like_sf"/>
</dbReference>
<dbReference type="InterPro" id="IPR013022">
    <property type="entry name" value="Xyl_isomerase-like_TIM-brl"/>
</dbReference>
<dbReference type="EMBL" id="JBHRSK010000013">
    <property type="protein sequence ID" value="MFC2969502.1"/>
    <property type="molecule type" value="Genomic_DNA"/>
</dbReference>
<dbReference type="RefSeq" id="WP_377834211.1">
    <property type="nucleotide sequence ID" value="NZ_JBHRSK010000013.1"/>
</dbReference>
<evidence type="ECO:0000259" key="1">
    <source>
        <dbReference type="Pfam" id="PF01261"/>
    </source>
</evidence>
<evidence type="ECO:0000313" key="3">
    <source>
        <dbReference type="Proteomes" id="UP001595443"/>
    </source>
</evidence>
<keyword evidence="3" id="KW-1185">Reference proteome</keyword>
<organism evidence="2 3">
    <name type="scientific">Acidimangrovimonas pyrenivorans</name>
    <dbReference type="NCBI Taxonomy" id="2030798"/>
    <lineage>
        <taxon>Bacteria</taxon>
        <taxon>Pseudomonadati</taxon>
        <taxon>Pseudomonadota</taxon>
        <taxon>Alphaproteobacteria</taxon>
        <taxon>Rhodobacterales</taxon>
        <taxon>Paracoccaceae</taxon>
        <taxon>Acidimangrovimonas</taxon>
    </lineage>
</organism>
<dbReference type="InterPro" id="IPR050312">
    <property type="entry name" value="IolE/XylAMocC-like"/>
</dbReference>
<accession>A0ABV7AKG9</accession>
<dbReference type="SUPFAM" id="SSF51658">
    <property type="entry name" value="Xylose isomerase-like"/>
    <property type="match status" value="1"/>
</dbReference>
<sequence>MPLPLLGTAIRRPDLDTLRDWIFDAGRAIEIQDFVMPEVIAGDTSELVADYRTALEGHEGPRGIHGPFFGLDLANPDAEIRAVIQRRLLKGLEIAEALGATHMVVHSPFTYWHVLNRDNYAALHGQMLDAIAACLAPVLTRADAVGCTLMLENIDDTDPAHRIEAIRRIGHPRLKASLDTGHAELAHGRYNAPPVVDFIARAGDALGHVHLQDADGHADRHWHPGEGRVPWAAVFTALDRLPARPRLILEVRDRPERLPETVRRLEALGLAC</sequence>
<reference evidence="3" key="1">
    <citation type="journal article" date="2019" name="Int. J. Syst. Evol. Microbiol.">
        <title>The Global Catalogue of Microorganisms (GCM) 10K type strain sequencing project: providing services to taxonomists for standard genome sequencing and annotation.</title>
        <authorList>
            <consortium name="The Broad Institute Genomics Platform"/>
            <consortium name="The Broad Institute Genome Sequencing Center for Infectious Disease"/>
            <person name="Wu L."/>
            <person name="Ma J."/>
        </authorList>
    </citation>
    <scope>NUCLEOTIDE SEQUENCE [LARGE SCALE GENOMIC DNA]</scope>
    <source>
        <strain evidence="3">KCTC 62192</strain>
    </source>
</reference>